<keyword evidence="1 4" id="KW-0732">Signal</keyword>
<comment type="caution">
    <text evidence="6">The sequence shown here is derived from an EMBL/GenBank/DDBJ whole genome shotgun (WGS) entry which is preliminary data.</text>
</comment>
<feature type="compositionally biased region" description="Low complexity" evidence="2">
    <location>
        <begin position="224"/>
        <end position="257"/>
    </location>
</feature>
<protein>
    <submittedName>
        <fullName evidence="6">Lytic polysaccharide monooxygenase</fullName>
    </submittedName>
</protein>
<dbReference type="Proteomes" id="UP001589894">
    <property type="component" value="Unassembled WGS sequence"/>
</dbReference>
<feature type="region of interest" description="Disordered" evidence="2">
    <location>
        <begin position="214"/>
        <end position="275"/>
    </location>
</feature>
<reference evidence="6 7" key="1">
    <citation type="submission" date="2024-09" db="EMBL/GenBank/DDBJ databases">
        <authorList>
            <person name="Sun Q."/>
            <person name="Mori K."/>
        </authorList>
    </citation>
    <scope>NUCLEOTIDE SEQUENCE [LARGE SCALE GENOMIC DNA]</scope>
    <source>
        <strain evidence="6 7">TBRC 2205</strain>
    </source>
</reference>
<accession>A0ABV6NRJ8</accession>
<evidence type="ECO:0000259" key="5">
    <source>
        <dbReference type="Pfam" id="PF03067"/>
    </source>
</evidence>
<feature type="signal peptide" evidence="4">
    <location>
        <begin position="1"/>
        <end position="27"/>
    </location>
</feature>
<keyword evidence="3" id="KW-1133">Transmembrane helix</keyword>
<dbReference type="InterPro" id="IPR051024">
    <property type="entry name" value="GlcNAc_Chitin_IntDeg"/>
</dbReference>
<dbReference type="PANTHER" id="PTHR34823:SF1">
    <property type="entry name" value="CHITIN-BINDING TYPE-4 DOMAIN-CONTAINING PROTEIN"/>
    <property type="match status" value="1"/>
</dbReference>
<dbReference type="CDD" id="cd21177">
    <property type="entry name" value="LPMO_AA10"/>
    <property type="match status" value="1"/>
</dbReference>
<evidence type="ECO:0000313" key="7">
    <source>
        <dbReference type="Proteomes" id="UP001589894"/>
    </source>
</evidence>
<dbReference type="InterPro" id="IPR014756">
    <property type="entry name" value="Ig_E-set"/>
</dbReference>
<feature type="chain" id="PRO_5045690927" evidence="4">
    <location>
        <begin position="28"/>
        <end position="308"/>
    </location>
</feature>
<dbReference type="GO" id="GO:0004497">
    <property type="term" value="F:monooxygenase activity"/>
    <property type="evidence" value="ECO:0007669"/>
    <property type="project" value="UniProtKB-KW"/>
</dbReference>
<name>A0ABV6NRJ8_9ACTN</name>
<evidence type="ECO:0000256" key="2">
    <source>
        <dbReference type="SAM" id="MobiDB-lite"/>
    </source>
</evidence>
<keyword evidence="3" id="KW-0812">Transmembrane</keyword>
<dbReference type="PANTHER" id="PTHR34823">
    <property type="entry name" value="GLCNAC-BINDING PROTEIN A"/>
    <property type="match status" value="1"/>
</dbReference>
<sequence length="308" mass="31582">MRTTCRRLAAGLAPLLLLALSATPADAHGALSAPASRAAACAPDGGSARSAACRAAAAAGDDAAAWDDIRVPDVNGRDRQVIPDGHLCSGNLDRFRGLDLARPDWPSTRLTPGATITFRYRASIPHQGSFRFYLTRPGWSRSTPLGWGDLAAKPFLTVTDPPLKNGAYQIRGKLPADRTGAHLIYTIWQTSSTPDTYYSCSDVVFSGANAAAGATAKRKPAAKPRPTATAKSPAADTAGLGSAEPAEPAAGEPTATPGGLGALEPASDSRPTGGIPGGTLGLMAAVSVGAVLTATLLVLGARRRRTRP</sequence>
<dbReference type="InterPro" id="IPR004302">
    <property type="entry name" value="Cellulose/chitin-bd_N"/>
</dbReference>
<organism evidence="6 7">
    <name type="scientific">Plantactinospora siamensis</name>
    <dbReference type="NCBI Taxonomy" id="555372"/>
    <lineage>
        <taxon>Bacteria</taxon>
        <taxon>Bacillati</taxon>
        <taxon>Actinomycetota</taxon>
        <taxon>Actinomycetes</taxon>
        <taxon>Micromonosporales</taxon>
        <taxon>Micromonosporaceae</taxon>
        <taxon>Plantactinospora</taxon>
    </lineage>
</organism>
<dbReference type="Pfam" id="PF03067">
    <property type="entry name" value="LPMO_10"/>
    <property type="match status" value="1"/>
</dbReference>
<evidence type="ECO:0000256" key="1">
    <source>
        <dbReference type="ARBA" id="ARBA00022729"/>
    </source>
</evidence>
<keyword evidence="7" id="KW-1185">Reference proteome</keyword>
<keyword evidence="6" id="KW-0560">Oxidoreductase</keyword>
<feature type="domain" description="Chitin-binding type-4" evidence="5">
    <location>
        <begin position="28"/>
        <end position="203"/>
    </location>
</feature>
<dbReference type="EMBL" id="JBHLUE010000002">
    <property type="protein sequence ID" value="MFC0563397.1"/>
    <property type="molecule type" value="Genomic_DNA"/>
</dbReference>
<evidence type="ECO:0000256" key="4">
    <source>
        <dbReference type="SAM" id="SignalP"/>
    </source>
</evidence>
<dbReference type="SUPFAM" id="SSF81296">
    <property type="entry name" value="E set domains"/>
    <property type="match status" value="1"/>
</dbReference>
<evidence type="ECO:0000256" key="3">
    <source>
        <dbReference type="SAM" id="Phobius"/>
    </source>
</evidence>
<evidence type="ECO:0000313" key="6">
    <source>
        <dbReference type="EMBL" id="MFC0563397.1"/>
    </source>
</evidence>
<dbReference type="Gene3D" id="2.70.50.50">
    <property type="entry name" value="chitin-binding protein cbp21"/>
    <property type="match status" value="1"/>
</dbReference>
<keyword evidence="3" id="KW-0472">Membrane</keyword>
<keyword evidence="6" id="KW-0503">Monooxygenase</keyword>
<gene>
    <name evidence="6" type="ORF">ACFFHU_04350</name>
</gene>
<feature type="transmembrane region" description="Helical" evidence="3">
    <location>
        <begin position="280"/>
        <end position="301"/>
    </location>
</feature>
<dbReference type="RefSeq" id="WP_377335857.1">
    <property type="nucleotide sequence ID" value="NZ_JBHLUE010000002.1"/>
</dbReference>
<proteinExistence type="predicted"/>